<name>A0A2L0IH30_9GAMM</name>
<dbReference type="InterPro" id="IPR050879">
    <property type="entry name" value="Acyltransferase_3"/>
</dbReference>
<keyword evidence="1" id="KW-0472">Membrane</keyword>
<dbReference type="AlphaFoldDB" id="A0A2L0IH30"/>
<dbReference type="Pfam" id="PF19040">
    <property type="entry name" value="SGNH"/>
    <property type="match status" value="1"/>
</dbReference>
<gene>
    <name evidence="4" type="ORF">C2E15_12840</name>
</gene>
<proteinExistence type="predicted"/>
<feature type="transmembrane region" description="Helical" evidence="1">
    <location>
        <begin position="240"/>
        <end position="260"/>
    </location>
</feature>
<dbReference type="GO" id="GO:0016020">
    <property type="term" value="C:membrane"/>
    <property type="evidence" value="ECO:0007669"/>
    <property type="project" value="TreeGrafter"/>
</dbReference>
<dbReference type="GO" id="GO:0009103">
    <property type="term" value="P:lipopolysaccharide biosynthetic process"/>
    <property type="evidence" value="ECO:0007669"/>
    <property type="project" value="TreeGrafter"/>
</dbReference>
<dbReference type="InterPro" id="IPR043968">
    <property type="entry name" value="SGNH"/>
</dbReference>
<feature type="domain" description="Acyltransferase 3" evidence="2">
    <location>
        <begin position="6"/>
        <end position="318"/>
    </location>
</feature>
<dbReference type="Proteomes" id="UP000238365">
    <property type="component" value="Chromosome"/>
</dbReference>
<dbReference type="EMBL" id="CP026377">
    <property type="protein sequence ID" value="AUX93877.1"/>
    <property type="molecule type" value="Genomic_DNA"/>
</dbReference>
<sequence>MEFRKDVNGLRAIAVLAVVLFHFNHNVLPSGFVGVDVFFVISGFLMTAIIYEGITKRKFKLWDFYKARGRRILPALFTMIFVVLIYGWFYMFTTEFKTLGKHATSSLLFISNIVYWKESSYFAPGAEEKWLLHTWSLSVEWQFYLLYPVFLLVVRRVFNDKVAKIIVIFAALVSLVISIYASRILVSSSFYLLPTRAWEMMAGGIVFLFPLNKLHGIKFEIIGIVLIIVSLFLFNGEDYWPSYNALLPVIGSMLVISSYSQHGLLSLRPFQFLGSSSYSIYLWHWPIYVFIYNYYGGVSFLSGVIGIIISMLVGWASYRIIETPCKSNGLKKNWFFYFLCLALSIFMYHDRGVKGLYRPITETSGNELVEHYDGYNFDVGGMWDKCNASEKLKNIDKSCVDTKSHGGVFLWGDSHAGALSLGIRSLLDKSVPFNQLAASSCKPSLTKFPGVISATVGCNYSNEKAIHDIAIIKPEVVVMAQRFQHDKTDWKVIAEKLHLLGVRRVLLLGPVPQWKGSLPLIVAKNYPDGDYFIGEKYLDREIVKTNNKMKGVTTKWYEYIDIFDALCKDNNGLVCRARVDSGYTLMSMDYGHPTDDGSKFIANEIIKSYMPTDLLKAR</sequence>
<feature type="transmembrane region" description="Helical" evidence="1">
    <location>
        <begin position="7"/>
        <end position="25"/>
    </location>
</feature>
<keyword evidence="4" id="KW-0012">Acyltransferase</keyword>
<accession>A0A2L0IH30</accession>
<protein>
    <submittedName>
        <fullName evidence="4">Acyltransferase</fullName>
    </submittedName>
</protein>
<evidence type="ECO:0000256" key="1">
    <source>
        <dbReference type="SAM" id="Phobius"/>
    </source>
</evidence>
<dbReference type="PANTHER" id="PTHR23028:SF53">
    <property type="entry name" value="ACYL_TRANSF_3 DOMAIN-CONTAINING PROTEIN"/>
    <property type="match status" value="1"/>
</dbReference>
<evidence type="ECO:0000259" key="3">
    <source>
        <dbReference type="Pfam" id="PF19040"/>
    </source>
</evidence>
<dbReference type="Pfam" id="PF01757">
    <property type="entry name" value="Acyl_transf_3"/>
    <property type="match status" value="1"/>
</dbReference>
<dbReference type="GO" id="GO:0016747">
    <property type="term" value="F:acyltransferase activity, transferring groups other than amino-acyl groups"/>
    <property type="evidence" value="ECO:0007669"/>
    <property type="project" value="InterPro"/>
</dbReference>
<feature type="transmembrane region" description="Helical" evidence="1">
    <location>
        <begin position="333"/>
        <end position="349"/>
    </location>
</feature>
<keyword evidence="5" id="KW-1185">Reference proteome</keyword>
<keyword evidence="1" id="KW-1133">Transmembrane helix</keyword>
<feature type="transmembrane region" description="Helical" evidence="1">
    <location>
        <begin position="72"/>
        <end position="91"/>
    </location>
</feature>
<evidence type="ECO:0000259" key="2">
    <source>
        <dbReference type="Pfam" id="PF01757"/>
    </source>
</evidence>
<reference evidence="4 5" key="1">
    <citation type="submission" date="2018-01" db="EMBL/GenBank/DDBJ databases">
        <title>Complete and assembled Genome of Pantoea gaviniae DSM22758T.</title>
        <authorList>
            <person name="Stevens M.J.A."/>
            <person name="Zurfluh K."/>
            <person name="Stephan R."/>
        </authorList>
    </citation>
    <scope>NUCLEOTIDE SEQUENCE [LARGE SCALE GENOMIC DNA]</scope>
    <source>
        <strain evidence="4 5">DSM 22758</strain>
    </source>
</reference>
<feature type="transmembrane region" description="Helical" evidence="1">
    <location>
        <begin position="300"/>
        <end position="321"/>
    </location>
</feature>
<feature type="transmembrane region" description="Helical" evidence="1">
    <location>
        <begin position="216"/>
        <end position="234"/>
    </location>
</feature>
<evidence type="ECO:0000313" key="4">
    <source>
        <dbReference type="EMBL" id="AUX93877.1"/>
    </source>
</evidence>
<dbReference type="RefSeq" id="WP_104957714.1">
    <property type="nucleotide sequence ID" value="NZ_CP026377.1"/>
</dbReference>
<dbReference type="InterPro" id="IPR002656">
    <property type="entry name" value="Acyl_transf_3_dom"/>
</dbReference>
<feature type="domain" description="SGNH" evidence="3">
    <location>
        <begin position="395"/>
        <end position="606"/>
    </location>
</feature>
<feature type="transmembrane region" description="Helical" evidence="1">
    <location>
        <begin position="31"/>
        <end position="51"/>
    </location>
</feature>
<dbReference type="KEGG" id="pgz:C2E15_12840"/>
<organism evidence="4 5">
    <name type="scientific">Mixta gaviniae</name>
    <dbReference type="NCBI Taxonomy" id="665914"/>
    <lineage>
        <taxon>Bacteria</taxon>
        <taxon>Pseudomonadati</taxon>
        <taxon>Pseudomonadota</taxon>
        <taxon>Gammaproteobacteria</taxon>
        <taxon>Enterobacterales</taxon>
        <taxon>Erwiniaceae</taxon>
        <taxon>Mixta</taxon>
    </lineage>
</organism>
<keyword evidence="4" id="KW-0808">Transferase</keyword>
<evidence type="ECO:0000313" key="5">
    <source>
        <dbReference type="Proteomes" id="UP000238365"/>
    </source>
</evidence>
<feature type="transmembrane region" description="Helical" evidence="1">
    <location>
        <begin position="141"/>
        <end position="158"/>
    </location>
</feature>
<keyword evidence="1" id="KW-0812">Transmembrane</keyword>
<feature type="transmembrane region" description="Helical" evidence="1">
    <location>
        <begin position="165"/>
        <end position="185"/>
    </location>
</feature>
<dbReference type="PANTHER" id="PTHR23028">
    <property type="entry name" value="ACETYLTRANSFERASE"/>
    <property type="match status" value="1"/>
</dbReference>